<evidence type="ECO:0000256" key="4">
    <source>
        <dbReference type="ARBA" id="ARBA00023163"/>
    </source>
</evidence>
<dbReference type="RefSeq" id="WP_123497931.1">
    <property type="nucleotide sequence ID" value="NZ_JBNDKA010000001.1"/>
</dbReference>
<dbReference type="SUPFAM" id="SSF46894">
    <property type="entry name" value="C-terminal effector domain of the bipartite response regulators"/>
    <property type="match status" value="1"/>
</dbReference>
<dbReference type="PROSITE" id="PS00622">
    <property type="entry name" value="HTH_LUXR_1"/>
    <property type="match status" value="1"/>
</dbReference>
<dbReference type="Proteomes" id="UP000283260">
    <property type="component" value="Unassembled WGS sequence"/>
</dbReference>
<evidence type="ECO:0000313" key="9">
    <source>
        <dbReference type="Proteomes" id="UP000283260"/>
    </source>
</evidence>
<dbReference type="Pfam" id="PF00072">
    <property type="entry name" value="Response_reg"/>
    <property type="match status" value="1"/>
</dbReference>
<dbReference type="PANTHER" id="PTHR43214:SF41">
    <property type="entry name" value="NITRATE_NITRITE RESPONSE REGULATOR PROTEIN NARP"/>
    <property type="match status" value="1"/>
</dbReference>
<gene>
    <name evidence="8" type="ORF">BK661_15120</name>
</gene>
<feature type="domain" description="HTH luxR-type" evidence="6">
    <location>
        <begin position="139"/>
        <end position="204"/>
    </location>
</feature>
<reference evidence="8 9" key="1">
    <citation type="submission" date="2016-10" db="EMBL/GenBank/DDBJ databases">
        <title>Comparative genome analysis of multiple Pseudomonas spp. focuses on biocontrol and plant growth promoting traits.</title>
        <authorList>
            <person name="Tao X.-Y."/>
            <person name="Taylor C.G."/>
        </authorList>
    </citation>
    <scope>NUCLEOTIDE SEQUENCE [LARGE SCALE GENOMIC DNA]</scope>
    <source>
        <strain evidence="8 9">94G2</strain>
    </source>
</reference>
<proteinExistence type="predicted"/>
<dbReference type="InterPro" id="IPR036388">
    <property type="entry name" value="WH-like_DNA-bd_sf"/>
</dbReference>
<dbReference type="InterPro" id="IPR001789">
    <property type="entry name" value="Sig_transdc_resp-reg_receiver"/>
</dbReference>
<dbReference type="GO" id="GO:0006355">
    <property type="term" value="P:regulation of DNA-templated transcription"/>
    <property type="evidence" value="ECO:0007669"/>
    <property type="project" value="InterPro"/>
</dbReference>
<dbReference type="PROSITE" id="PS50110">
    <property type="entry name" value="RESPONSE_REGULATORY"/>
    <property type="match status" value="1"/>
</dbReference>
<dbReference type="InterPro" id="IPR039420">
    <property type="entry name" value="WalR-like"/>
</dbReference>
<protein>
    <submittedName>
        <fullName evidence="8">DNA-binding response regulator</fullName>
    </submittedName>
</protein>
<dbReference type="InterPro" id="IPR000792">
    <property type="entry name" value="Tscrpt_reg_LuxR_C"/>
</dbReference>
<keyword evidence="4" id="KW-0804">Transcription</keyword>
<organism evidence="8 9">
    <name type="scientific">Pseudomonas frederiksbergensis</name>
    <dbReference type="NCBI Taxonomy" id="104087"/>
    <lineage>
        <taxon>Bacteria</taxon>
        <taxon>Pseudomonadati</taxon>
        <taxon>Pseudomonadota</taxon>
        <taxon>Gammaproteobacteria</taxon>
        <taxon>Pseudomonadales</taxon>
        <taxon>Pseudomonadaceae</taxon>
        <taxon>Pseudomonas</taxon>
    </lineage>
</organism>
<dbReference type="SMART" id="SM00448">
    <property type="entry name" value="REC"/>
    <property type="match status" value="1"/>
</dbReference>
<keyword evidence="2" id="KW-0805">Transcription regulation</keyword>
<dbReference type="CDD" id="cd17535">
    <property type="entry name" value="REC_NarL-like"/>
    <property type="match status" value="1"/>
</dbReference>
<dbReference type="SUPFAM" id="SSF52172">
    <property type="entry name" value="CheY-like"/>
    <property type="match status" value="1"/>
</dbReference>
<dbReference type="PANTHER" id="PTHR43214">
    <property type="entry name" value="TWO-COMPONENT RESPONSE REGULATOR"/>
    <property type="match status" value="1"/>
</dbReference>
<dbReference type="SMART" id="SM00421">
    <property type="entry name" value="HTH_LUXR"/>
    <property type="match status" value="1"/>
</dbReference>
<evidence type="ECO:0000259" key="6">
    <source>
        <dbReference type="PROSITE" id="PS50043"/>
    </source>
</evidence>
<dbReference type="InterPro" id="IPR011006">
    <property type="entry name" value="CheY-like_superfamily"/>
</dbReference>
<comment type="caution">
    <text evidence="8">The sequence shown here is derived from an EMBL/GenBank/DDBJ whole genome shotgun (WGS) entry which is preliminary data.</text>
</comment>
<feature type="modified residue" description="4-aspartylphosphate" evidence="5">
    <location>
        <position position="53"/>
    </location>
</feature>
<name>A0A423J3W5_9PSED</name>
<evidence type="ECO:0000259" key="7">
    <source>
        <dbReference type="PROSITE" id="PS50110"/>
    </source>
</evidence>
<keyword evidence="1 5" id="KW-0597">Phosphoprotein</keyword>
<dbReference type="InterPro" id="IPR058245">
    <property type="entry name" value="NreC/VraR/RcsB-like_REC"/>
</dbReference>
<feature type="domain" description="Response regulatory" evidence="7">
    <location>
        <begin position="3"/>
        <end position="118"/>
    </location>
</feature>
<dbReference type="EMBL" id="MOBL01000015">
    <property type="protein sequence ID" value="RON32406.1"/>
    <property type="molecule type" value="Genomic_DNA"/>
</dbReference>
<evidence type="ECO:0000256" key="5">
    <source>
        <dbReference type="PROSITE-ProRule" id="PRU00169"/>
    </source>
</evidence>
<dbReference type="PROSITE" id="PS50043">
    <property type="entry name" value="HTH_LUXR_2"/>
    <property type="match status" value="1"/>
</dbReference>
<accession>A0A423J3W5</accession>
<dbReference type="Pfam" id="PF00196">
    <property type="entry name" value="GerE"/>
    <property type="match status" value="1"/>
</dbReference>
<evidence type="ECO:0000313" key="8">
    <source>
        <dbReference type="EMBL" id="RON32406.1"/>
    </source>
</evidence>
<sequence>MKKVLLVDDHPVVRAAVRLVLELEGFKRISEASSGSEAISLLHEHSFNLVVLDLVMPGGDGLELLERIRASDWSCLVLVFTSLDPLFFQERCMRAGAMAYVAKTNDLSQLHKAVHAVMTGYTYFARLPSGSQDARQRSEKQMIDKLSNRELTILQYLARGKSNKAIAELMHLSHKTVSTYKTRLIEKLGVNAAVHLRDFAKRNHLI</sequence>
<dbReference type="GO" id="GO:0003677">
    <property type="term" value="F:DNA binding"/>
    <property type="evidence" value="ECO:0007669"/>
    <property type="project" value="UniProtKB-KW"/>
</dbReference>
<evidence type="ECO:0000256" key="1">
    <source>
        <dbReference type="ARBA" id="ARBA00022553"/>
    </source>
</evidence>
<dbReference type="Gene3D" id="3.40.50.2300">
    <property type="match status" value="1"/>
</dbReference>
<dbReference type="CDD" id="cd06170">
    <property type="entry name" value="LuxR_C_like"/>
    <property type="match status" value="1"/>
</dbReference>
<dbReference type="GO" id="GO:0000160">
    <property type="term" value="P:phosphorelay signal transduction system"/>
    <property type="evidence" value="ECO:0007669"/>
    <property type="project" value="InterPro"/>
</dbReference>
<dbReference type="InterPro" id="IPR016032">
    <property type="entry name" value="Sig_transdc_resp-reg_C-effctor"/>
</dbReference>
<keyword evidence="3 8" id="KW-0238">DNA-binding</keyword>
<dbReference type="Gene3D" id="1.10.10.10">
    <property type="entry name" value="Winged helix-like DNA-binding domain superfamily/Winged helix DNA-binding domain"/>
    <property type="match status" value="1"/>
</dbReference>
<dbReference type="PRINTS" id="PR00038">
    <property type="entry name" value="HTHLUXR"/>
</dbReference>
<evidence type="ECO:0000256" key="3">
    <source>
        <dbReference type="ARBA" id="ARBA00023125"/>
    </source>
</evidence>
<evidence type="ECO:0000256" key="2">
    <source>
        <dbReference type="ARBA" id="ARBA00023015"/>
    </source>
</evidence>
<dbReference type="AlphaFoldDB" id="A0A423J3W5"/>